<dbReference type="SFLD" id="SFLDS00003">
    <property type="entry name" value="Haloacid_Dehalogenase"/>
    <property type="match status" value="1"/>
</dbReference>
<dbReference type="SUPFAM" id="SSF56784">
    <property type="entry name" value="HAD-like"/>
    <property type="match status" value="1"/>
</dbReference>
<comment type="similarity">
    <text evidence="3">Belongs to the HAD-like hydrolase superfamily. SerB family.</text>
</comment>
<dbReference type="InterPro" id="IPR002912">
    <property type="entry name" value="ACT_dom"/>
</dbReference>
<feature type="active site" description="Nucleophile" evidence="13">
    <location>
        <position position="206"/>
    </location>
</feature>
<dbReference type="GO" id="GO:0006564">
    <property type="term" value="P:L-serine biosynthetic process"/>
    <property type="evidence" value="ECO:0007669"/>
    <property type="project" value="UniProtKB-KW"/>
</dbReference>
<dbReference type="AlphaFoldDB" id="A0A0Q0YR69"/>
<dbReference type="SUPFAM" id="SSF55021">
    <property type="entry name" value="ACT-like"/>
    <property type="match status" value="1"/>
</dbReference>
<protein>
    <recommendedName>
        <fullName evidence="4">phosphoserine phosphatase</fullName>
        <ecNumber evidence="4">3.1.3.3</ecNumber>
    </recommendedName>
    <alternativeName>
        <fullName evidence="10">O-phosphoserine phosphohydrolase</fullName>
    </alternativeName>
</protein>
<keyword evidence="8" id="KW-0460">Magnesium</keyword>
<comment type="cofactor">
    <cofactor evidence="1">
        <name>Mg(2+)</name>
        <dbReference type="ChEBI" id="CHEBI:18420"/>
    </cofactor>
</comment>
<evidence type="ECO:0000256" key="6">
    <source>
        <dbReference type="ARBA" id="ARBA00022723"/>
    </source>
</evidence>
<dbReference type="CDD" id="cd07500">
    <property type="entry name" value="HAD_PSP"/>
    <property type="match status" value="1"/>
</dbReference>
<dbReference type="PANTHER" id="PTHR43344">
    <property type="entry name" value="PHOSPHOSERINE PHOSPHATASE"/>
    <property type="match status" value="1"/>
</dbReference>
<comment type="caution">
    <text evidence="15">The sequence shown here is derived from an EMBL/GenBank/DDBJ whole genome shotgun (WGS) entry which is preliminary data.</text>
</comment>
<dbReference type="GO" id="GO:0005737">
    <property type="term" value="C:cytoplasm"/>
    <property type="evidence" value="ECO:0007669"/>
    <property type="project" value="TreeGrafter"/>
</dbReference>
<dbReference type="GO" id="GO:0000287">
    <property type="term" value="F:magnesium ion binding"/>
    <property type="evidence" value="ECO:0007669"/>
    <property type="project" value="TreeGrafter"/>
</dbReference>
<keyword evidence="7 15" id="KW-0378">Hydrolase</keyword>
<accession>A0A0Q0YR69</accession>
<dbReference type="SFLD" id="SFLDG01137">
    <property type="entry name" value="C1.6.1:_Phosphoserine_Phosphat"/>
    <property type="match status" value="1"/>
</dbReference>
<evidence type="ECO:0000256" key="5">
    <source>
        <dbReference type="ARBA" id="ARBA00022605"/>
    </source>
</evidence>
<evidence type="ECO:0000256" key="10">
    <source>
        <dbReference type="ARBA" id="ARBA00031693"/>
    </source>
</evidence>
<proteinExistence type="inferred from homology"/>
<dbReference type="CDD" id="cd04870">
    <property type="entry name" value="ACT_PSP_1"/>
    <property type="match status" value="1"/>
</dbReference>
<evidence type="ECO:0000313" key="15">
    <source>
        <dbReference type="EMBL" id="KQB84891.1"/>
    </source>
</evidence>
<dbReference type="GO" id="GO:0036424">
    <property type="term" value="F:L-phosphoserine phosphatase activity"/>
    <property type="evidence" value="ECO:0007669"/>
    <property type="project" value="InterPro"/>
</dbReference>
<evidence type="ECO:0000256" key="8">
    <source>
        <dbReference type="ARBA" id="ARBA00022842"/>
    </source>
</evidence>
<sequence length="430" mass="45917">MCKNKAMENKNLAQAADLPAASPDNPAVITVTGPNRPGVSAAFFHVLSTRGIPLLDVEQSDFRGRLSLAAFVHLSDSAANGLEEELTSALSPLGQRVTVERDVEHIAARPRSTHAVVMLGHQICAADMSVVGRVLADQGANIDRIRGISDYPVTGLELSITVADGSPEGVAGLRKALAEHTREAGVDIAVERAGLARRSKRLVCFDCDSTLITGEVIEMLAVHAGREEEVARVTERAMRGEIDFEESLRERVAALKGLPETVLDEVAEAIVLTPGARTTVRTLKRMGYTVAVVSGGFTQVLEDLAEELGVDYVRANTLEIADGVLTGRVIGEVVDRAAKARFLRDFAEENHIGMEQTVAVGDGANDIDMISAAGLGIAFNAKPALREVADTAVTHPFLDEVLHILGIPRDEVEAAEREAGTYRRVPLGTD</sequence>
<dbReference type="SFLD" id="SFLDF00029">
    <property type="entry name" value="phosphoserine_phosphatase"/>
    <property type="match status" value="1"/>
</dbReference>
<dbReference type="InterPro" id="IPR004469">
    <property type="entry name" value="PSP"/>
</dbReference>
<evidence type="ECO:0000256" key="1">
    <source>
        <dbReference type="ARBA" id="ARBA00001946"/>
    </source>
</evidence>
<dbReference type="InterPro" id="IPR049148">
    <property type="entry name" value="PSP_ACT"/>
</dbReference>
<comment type="catalytic activity">
    <reaction evidence="12">
        <text>O-phospho-D-serine + H2O = D-serine + phosphate</text>
        <dbReference type="Rhea" id="RHEA:24873"/>
        <dbReference type="ChEBI" id="CHEBI:15377"/>
        <dbReference type="ChEBI" id="CHEBI:35247"/>
        <dbReference type="ChEBI" id="CHEBI:43474"/>
        <dbReference type="ChEBI" id="CHEBI:58680"/>
        <dbReference type="EC" id="3.1.3.3"/>
    </reaction>
</comment>
<evidence type="ECO:0000256" key="11">
    <source>
        <dbReference type="ARBA" id="ARBA00048138"/>
    </source>
</evidence>
<dbReference type="PANTHER" id="PTHR43344:SF2">
    <property type="entry name" value="PHOSPHOSERINE PHOSPHATASE"/>
    <property type="match status" value="1"/>
</dbReference>
<dbReference type="Gene3D" id="3.40.50.1000">
    <property type="entry name" value="HAD superfamily/HAD-like"/>
    <property type="match status" value="1"/>
</dbReference>
<keyword evidence="9" id="KW-0718">Serine biosynthesis</keyword>
<dbReference type="InterPro" id="IPR045865">
    <property type="entry name" value="ACT-like_dom_sf"/>
</dbReference>
<evidence type="ECO:0000256" key="9">
    <source>
        <dbReference type="ARBA" id="ARBA00023299"/>
    </source>
</evidence>
<dbReference type="InterPro" id="IPR050582">
    <property type="entry name" value="HAD-like_SerB"/>
</dbReference>
<evidence type="ECO:0000313" key="16">
    <source>
        <dbReference type="Proteomes" id="UP000050517"/>
    </source>
</evidence>
<keyword evidence="5" id="KW-0028">Amino-acid biosynthesis</keyword>
<keyword evidence="6" id="KW-0479">Metal-binding</keyword>
<evidence type="ECO:0000256" key="3">
    <source>
        <dbReference type="ARBA" id="ARBA00009184"/>
    </source>
</evidence>
<dbReference type="Pfam" id="PF21086">
    <property type="entry name" value="ACT_PSP_2"/>
    <property type="match status" value="1"/>
</dbReference>
<organism evidence="15 16">
    <name type="scientific">Corynebacterium oculi</name>
    <dbReference type="NCBI Taxonomy" id="1544416"/>
    <lineage>
        <taxon>Bacteria</taxon>
        <taxon>Bacillati</taxon>
        <taxon>Actinomycetota</taxon>
        <taxon>Actinomycetes</taxon>
        <taxon>Mycobacteriales</taxon>
        <taxon>Corynebacteriaceae</taxon>
        <taxon>Corynebacterium</taxon>
    </lineage>
</organism>
<feature type="domain" description="ACT" evidence="14">
    <location>
        <begin position="28"/>
        <end position="104"/>
    </location>
</feature>
<dbReference type="Gene3D" id="3.30.70.260">
    <property type="match status" value="2"/>
</dbReference>
<dbReference type="SFLD" id="SFLDG01136">
    <property type="entry name" value="C1.6:_Phosphoserine_Phosphatas"/>
    <property type="match status" value="1"/>
</dbReference>
<name>A0A0Q0YR69_9CORY</name>
<evidence type="ECO:0000256" key="4">
    <source>
        <dbReference type="ARBA" id="ARBA00012640"/>
    </source>
</evidence>
<dbReference type="InterPro" id="IPR023214">
    <property type="entry name" value="HAD_sf"/>
</dbReference>
<dbReference type="UniPathway" id="UPA00135">
    <property type="reaction ID" value="UER00198"/>
</dbReference>
<dbReference type="Proteomes" id="UP000050517">
    <property type="component" value="Unassembled WGS sequence"/>
</dbReference>
<dbReference type="STRING" id="1544416.Cocul_00020"/>
<evidence type="ECO:0000256" key="2">
    <source>
        <dbReference type="ARBA" id="ARBA00005135"/>
    </source>
</evidence>
<evidence type="ECO:0000256" key="7">
    <source>
        <dbReference type="ARBA" id="ARBA00022801"/>
    </source>
</evidence>
<comment type="pathway">
    <text evidence="2">Amino-acid biosynthesis; L-serine biosynthesis; L-serine from 3-phospho-D-glycerate: step 3/3.</text>
</comment>
<evidence type="ECO:0000256" key="13">
    <source>
        <dbReference type="PIRSR" id="PIRSR604469-1"/>
    </source>
</evidence>
<gene>
    <name evidence="15" type="primary">serB_1</name>
    <name evidence="15" type="ORF">Cocul_00020</name>
</gene>
<evidence type="ECO:0000256" key="12">
    <source>
        <dbReference type="ARBA" id="ARBA00048523"/>
    </source>
</evidence>
<dbReference type="NCBIfam" id="TIGR00338">
    <property type="entry name" value="serB"/>
    <property type="match status" value="1"/>
</dbReference>
<dbReference type="InterPro" id="IPR036412">
    <property type="entry name" value="HAD-like_sf"/>
</dbReference>
<evidence type="ECO:0000259" key="14">
    <source>
        <dbReference type="PROSITE" id="PS51671"/>
    </source>
</evidence>
<dbReference type="Pfam" id="PF13740">
    <property type="entry name" value="ACT_6"/>
    <property type="match status" value="1"/>
</dbReference>
<feature type="active site" description="Proton donor" evidence="13">
    <location>
        <position position="208"/>
    </location>
</feature>
<reference evidence="15 16" key="1">
    <citation type="submission" date="2015-10" db="EMBL/GenBank/DDBJ databases">
        <title>Corynebacteirum lowii and Corynebacterium oculi species nova, derived from human clinical disease and and emended description of Corynebacterium mastiditis.</title>
        <authorList>
            <person name="Bernard K."/>
            <person name="Pacheco A.L."/>
            <person name="Mcdougall C."/>
            <person name="Burtx T."/>
            <person name="Weibe D."/>
            <person name="Tyler S."/>
            <person name="Olson A.B."/>
            <person name="Cnockaert M."/>
            <person name="Eguchi H."/>
            <person name="Kuwahara T."/>
            <person name="Nakayama-Imaohji H."/>
            <person name="Boudewijins M."/>
            <person name="Van Hoecke F."/>
            <person name="Bernier A.-M."/>
            <person name="Vandamme P."/>
        </authorList>
    </citation>
    <scope>NUCLEOTIDE SEQUENCE [LARGE SCALE GENOMIC DNA]</scope>
    <source>
        <strain evidence="15 16">NML 130210</strain>
    </source>
</reference>
<dbReference type="EC" id="3.1.3.3" evidence="4"/>
<keyword evidence="16" id="KW-1185">Reference proteome</keyword>
<dbReference type="NCBIfam" id="TIGR01488">
    <property type="entry name" value="HAD-SF-IB"/>
    <property type="match status" value="1"/>
</dbReference>
<dbReference type="Pfam" id="PF12710">
    <property type="entry name" value="HAD"/>
    <property type="match status" value="1"/>
</dbReference>
<dbReference type="PATRIC" id="fig|1544416.3.peg.19"/>
<comment type="catalytic activity">
    <reaction evidence="11">
        <text>O-phospho-L-serine + H2O = L-serine + phosphate</text>
        <dbReference type="Rhea" id="RHEA:21208"/>
        <dbReference type="ChEBI" id="CHEBI:15377"/>
        <dbReference type="ChEBI" id="CHEBI:33384"/>
        <dbReference type="ChEBI" id="CHEBI:43474"/>
        <dbReference type="ChEBI" id="CHEBI:57524"/>
        <dbReference type="EC" id="3.1.3.3"/>
    </reaction>
</comment>
<dbReference type="PROSITE" id="PS51671">
    <property type="entry name" value="ACT"/>
    <property type="match status" value="1"/>
</dbReference>
<dbReference type="EMBL" id="LKST01000001">
    <property type="protein sequence ID" value="KQB84891.1"/>
    <property type="molecule type" value="Genomic_DNA"/>
</dbReference>